<evidence type="ECO:0000313" key="2">
    <source>
        <dbReference type="Proteomes" id="UP001151760"/>
    </source>
</evidence>
<organism evidence="1 2">
    <name type="scientific">Tanacetum coccineum</name>
    <dbReference type="NCBI Taxonomy" id="301880"/>
    <lineage>
        <taxon>Eukaryota</taxon>
        <taxon>Viridiplantae</taxon>
        <taxon>Streptophyta</taxon>
        <taxon>Embryophyta</taxon>
        <taxon>Tracheophyta</taxon>
        <taxon>Spermatophyta</taxon>
        <taxon>Magnoliopsida</taxon>
        <taxon>eudicotyledons</taxon>
        <taxon>Gunneridae</taxon>
        <taxon>Pentapetalae</taxon>
        <taxon>asterids</taxon>
        <taxon>campanulids</taxon>
        <taxon>Asterales</taxon>
        <taxon>Asteraceae</taxon>
        <taxon>Asteroideae</taxon>
        <taxon>Anthemideae</taxon>
        <taxon>Anthemidinae</taxon>
        <taxon>Tanacetum</taxon>
    </lineage>
</organism>
<accession>A0ABQ4WBA7</accession>
<dbReference type="EMBL" id="BQNB010008494">
    <property type="protein sequence ID" value="GJS50135.1"/>
    <property type="molecule type" value="Genomic_DNA"/>
</dbReference>
<keyword evidence="2" id="KW-1185">Reference proteome</keyword>
<evidence type="ECO:0008006" key="3">
    <source>
        <dbReference type="Google" id="ProtNLM"/>
    </source>
</evidence>
<proteinExistence type="predicted"/>
<protein>
    <recommendedName>
        <fullName evidence="3">NADH dehydrogenase subunit 3</fullName>
    </recommendedName>
</protein>
<name>A0ABQ4WBA7_9ASTR</name>
<evidence type="ECO:0000313" key="1">
    <source>
        <dbReference type="EMBL" id="GJS50135.1"/>
    </source>
</evidence>
<gene>
    <name evidence="1" type="ORF">Tco_0600256</name>
</gene>
<reference evidence="1" key="2">
    <citation type="submission" date="2022-01" db="EMBL/GenBank/DDBJ databases">
        <authorList>
            <person name="Yamashiro T."/>
            <person name="Shiraishi A."/>
            <person name="Satake H."/>
            <person name="Nakayama K."/>
        </authorList>
    </citation>
    <scope>NUCLEOTIDE SEQUENCE</scope>
</reference>
<reference evidence="1" key="1">
    <citation type="journal article" date="2022" name="Int. J. Mol. Sci.">
        <title>Draft Genome of Tanacetum Coccineum: Genomic Comparison of Closely Related Tanacetum-Family Plants.</title>
        <authorList>
            <person name="Yamashiro T."/>
            <person name="Shiraishi A."/>
            <person name="Nakayama K."/>
            <person name="Satake H."/>
        </authorList>
    </citation>
    <scope>NUCLEOTIDE SEQUENCE</scope>
</reference>
<comment type="caution">
    <text evidence="1">The sequence shown here is derived from an EMBL/GenBank/DDBJ whole genome shotgun (WGS) entry which is preliminary data.</text>
</comment>
<sequence>MFGCVGAGGREVSGGREDFGVSKSLLGEIPGGVISEGGGETFGDDGGAIWFLFFFDLGIVSYLGIEYEMECLEQAPFIEYSFE</sequence>
<dbReference type="Proteomes" id="UP001151760">
    <property type="component" value="Unassembled WGS sequence"/>
</dbReference>